<dbReference type="GO" id="GO:0003677">
    <property type="term" value="F:DNA binding"/>
    <property type="evidence" value="ECO:0007669"/>
    <property type="project" value="UniProtKB-KW"/>
</dbReference>
<dbReference type="AlphaFoldDB" id="A0A7G1KDA3"/>
<dbReference type="PROSITE" id="PS00092">
    <property type="entry name" value="N6_MTASE"/>
    <property type="match status" value="1"/>
</dbReference>
<keyword evidence="7" id="KW-1185">Reference proteome</keyword>
<dbReference type="InterPro" id="IPR044946">
    <property type="entry name" value="Restrct_endonuc_typeI_TRD_sf"/>
</dbReference>
<keyword evidence="3" id="KW-0238">DNA-binding</keyword>
<dbReference type="Gene3D" id="3.90.220.20">
    <property type="entry name" value="DNA methylase specificity domains"/>
    <property type="match status" value="1"/>
</dbReference>
<dbReference type="SUPFAM" id="SSF116734">
    <property type="entry name" value="DNA methylase specificity domain"/>
    <property type="match status" value="1"/>
</dbReference>
<dbReference type="InterPro" id="IPR000055">
    <property type="entry name" value="Restrct_endonuc_typeI_TRD"/>
</dbReference>
<dbReference type="Proteomes" id="UP000516173">
    <property type="component" value="Chromosome"/>
</dbReference>
<dbReference type="Pfam" id="PF02384">
    <property type="entry name" value="N6_Mtase"/>
    <property type="match status" value="1"/>
</dbReference>
<reference evidence="6 7" key="1">
    <citation type="submission" date="2020-08" db="EMBL/GenBank/DDBJ databases">
        <title>Genome Sequencing of Nocardia wallacei strain FMUON74 and assembly.</title>
        <authorList>
            <person name="Toyokawa M."/>
            <person name="Uesaka K."/>
        </authorList>
    </citation>
    <scope>NUCLEOTIDE SEQUENCE [LARGE SCALE GENOMIC DNA]</scope>
    <source>
        <strain evidence="6 7">FMUON74</strain>
    </source>
</reference>
<dbReference type="Gene3D" id="3.40.50.150">
    <property type="entry name" value="Vaccinia Virus protein VP39"/>
    <property type="match status" value="1"/>
</dbReference>
<dbReference type="GO" id="GO:0032259">
    <property type="term" value="P:methylation"/>
    <property type="evidence" value="ECO:0007669"/>
    <property type="project" value="InterPro"/>
</dbReference>
<dbReference type="InterPro" id="IPR003356">
    <property type="entry name" value="DNA_methylase_A-5"/>
</dbReference>
<evidence type="ECO:0000256" key="1">
    <source>
        <dbReference type="ARBA" id="ARBA00010923"/>
    </source>
</evidence>
<comment type="similarity">
    <text evidence="1">Belongs to the type-I restriction system S methylase family.</text>
</comment>
<organism evidence="6 7">
    <name type="scientific">Nocardia wallacei</name>
    <dbReference type="NCBI Taxonomy" id="480035"/>
    <lineage>
        <taxon>Bacteria</taxon>
        <taxon>Bacillati</taxon>
        <taxon>Actinomycetota</taxon>
        <taxon>Actinomycetes</taxon>
        <taxon>Mycobacteriales</taxon>
        <taxon>Nocardiaceae</taxon>
        <taxon>Nocardia</taxon>
    </lineage>
</organism>
<dbReference type="InterPro" id="IPR029063">
    <property type="entry name" value="SAM-dependent_MTases_sf"/>
</dbReference>
<gene>
    <name evidence="6" type="ORF">NWFMUON74_09640</name>
</gene>
<proteinExistence type="inferred from homology"/>
<evidence type="ECO:0000313" key="7">
    <source>
        <dbReference type="Proteomes" id="UP000516173"/>
    </source>
</evidence>
<evidence type="ECO:0000313" key="6">
    <source>
        <dbReference type="EMBL" id="BCK53192.1"/>
    </source>
</evidence>
<evidence type="ECO:0000256" key="2">
    <source>
        <dbReference type="ARBA" id="ARBA00022747"/>
    </source>
</evidence>
<dbReference type="GO" id="GO:0009307">
    <property type="term" value="P:DNA restriction-modification system"/>
    <property type="evidence" value="ECO:0007669"/>
    <property type="project" value="UniProtKB-KW"/>
</dbReference>
<keyword evidence="2" id="KW-0680">Restriction system</keyword>
<dbReference type="KEGG" id="nwl:NWFMUON74_09640"/>
<accession>A0A7G1KDA3</accession>
<dbReference type="PANTHER" id="PTHR30408:SF12">
    <property type="entry name" value="TYPE I RESTRICTION ENZYME MJAVIII SPECIFICITY SUBUNIT"/>
    <property type="match status" value="1"/>
</dbReference>
<dbReference type="Pfam" id="PF01420">
    <property type="entry name" value="Methylase_S"/>
    <property type="match status" value="1"/>
</dbReference>
<protein>
    <submittedName>
        <fullName evidence="6">Uncharacterized protein</fullName>
    </submittedName>
</protein>
<feature type="domain" description="DNA methylase adenine-specific" evidence="5">
    <location>
        <begin position="92"/>
        <end position="396"/>
    </location>
</feature>
<dbReference type="PANTHER" id="PTHR30408">
    <property type="entry name" value="TYPE-1 RESTRICTION ENZYME ECOKI SPECIFICITY PROTEIN"/>
    <property type="match status" value="1"/>
</dbReference>
<dbReference type="InterPro" id="IPR002052">
    <property type="entry name" value="DNA_methylase_N6_adenine_CS"/>
</dbReference>
<name>A0A7G1KDA3_9NOCA</name>
<evidence type="ECO:0000256" key="3">
    <source>
        <dbReference type="ARBA" id="ARBA00023125"/>
    </source>
</evidence>
<dbReference type="GO" id="GO:0008170">
    <property type="term" value="F:N-methyltransferase activity"/>
    <property type="evidence" value="ECO:0007669"/>
    <property type="project" value="InterPro"/>
</dbReference>
<feature type="domain" description="Type I restriction modification DNA specificity" evidence="4">
    <location>
        <begin position="446"/>
        <end position="617"/>
    </location>
</feature>
<dbReference type="InterPro" id="IPR052021">
    <property type="entry name" value="Type-I_RS_S_subunit"/>
</dbReference>
<sequence>MFTRYFPDAERSDALDAALLLTFTWITAPDEWTVIESAAGRADIIALQIDQVFRRLAIDNTAYEVINRLSSANSDSLMRLVGFCGGLGVQGFEAILTWIARDFATTAKTYRTPHEVSELMGACAVTAAAPVRSVADLYSRHGELVLAVPTAAGAKPPVVHATTNDVDAARRTRMHMVVRGRTGTVEVARGGPPWLRQRTEVFDAVVINPPFKEYLGTAATRVRWKYGSPPPDNTNLAWVQTALNATSAHGRAVVLMPLSEADGHIGRNGNDPRKGLVDSGALRAIIRLSGDLFPATAGETTVWVLEHPRTDRTDHTITFVDATRLKHKKSERFRPHLVGTAAIADMIRTPGSLAPSETRELSVEVGNSRATGRVVAVPVHEVAARGYLLTPHTYIGRVVERGDVHLELIQRDSDAAANARRRLIELPLGSMTTGLRELDVTGMPPGWKTVRLGDVCDIKVGPSNLKNSHITAGEDAVVPVLRPRNLDPRRIDIDRVDRTTHAVAQRFATSRVQVDDLLLVRVGQVQTAAIVGPEHSGCLIDSNLTRLRTDPDTIAPRFLLEFLLRDTSVDQIRATATVTVAPSMSRGKLADFRIALPPLAEQVAIVDTLAEHEHRIAALREATLAEEKLRGSLAEGLMTGSIGLVE</sequence>
<dbReference type="PRINTS" id="PR00507">
    <property type="entry name" value="N12N6MTFRASE"/>
</dbReference>
<dbReference type="SUPFAM" id="SSF53335">
    <property type="entry name" value="S-adenosyl-L-methionine-dependent methyltransferases"/>
    <property type="match status" value="1"/>
</dbReference>
<evidence type="ECO:0000259" key="4">
    <source>
        <dbReference type="Pfam" id="PF01420"/>
    </source>
</evidence>
<evidence type="ECO:0000259" key="5">
    <source>
        <dbReference type="Pfam" id="PF02384"/>
    </source>
</evidence>
<dbReference type="EMBL" id="AP023396">
    <property type="protein sequence ID" value="BCK53192.1"/>
    <property type="molecule type" value="Genomic_DNA"/>
</dbReference>